<evidence type="ECO:0000313" key="1">
    <source>
        <dbReference type="EMBL" id="KAF2193682.1"/>
    </source>
</evidence>
<dbReference type="Proteomes" id="UP000800200">
    <property type="component" value="Unassembled WGS sequence"/>
</dbReference>
<organism evidence="1 2">
    <name type="scientific">Zopfia rhizophila CBS 207.26</name>
    <dbReference type="NCBI Taxonomy" id="1314779"/>
    <lineage>
        <taxon>Eukaryota</taxon>
        <taxon>Fungi</taxon>
        <taxon>Dikarya</taxon>
        <taxon>Ascomycota</taxon>
        <taxon>Pezizomycotina</taxon>
        <taxon>Dothideomycetes</taxon>
        <taxon>Dothideomycetes incertae sedis</taxon>
        <taxon>Zopfiaceae</taxon>
        <taxon>Zopfia</taxon>
    </lineage>
</organism>
<accession>A0A6A6ERS3</accession>
<dbReference type="EMBL" id="ML994613">
    <property type="protein sequence ID" value="KAF2193682.1"/>
    <property type="molecule type" value="Genomic_DNA"/>
</dbReference>
<sequence length="164" mass="18772">MSLCCLVPSYERLLPHAVGEELMLADHGRGEQPMAALEYDRLVRPAASHEAARWLAGFLQESGAEYPLLRSRLSQWKTHWMRQCAGEPDVIDQRVNRTRRKSNYHHQGRHRAMPCVRWLAERLGCSNFADSSRPSLHLQLSALEVHQSQVRTELSQSEAISFLT</sequence>
<protein>
    <submittedName>
        <fullName evidence="1">Uncharacterized protein</fullName>
    </submittedName>
</protein>
<proteinExistence type="predicted"/>
<keyword evidence="2" id="KW-1185">Reference proteome</keyword>
<evidence type="ECO:0000313" key="2">
    <source>
        <dbReference type="Proteomes" id="UP000800200"/>
    </source>
</evidence>
<gene>
    <name evidence="1" type="ORF">K469DRAFT_240458</name>
</gene>
<name>A0A6A6ERS3_9PEZI</name>
<reference evidence="1" key="1">
    <citation type="journal article" date="2020" name="Stud. Mycol.">
        <title>101 Dothideomycetes genomes: a test case for predicting lifestyles and emergence of pathogens.</title>
        <authorList>
            <person name="Haridas S."/>
            <person name="Albert R."/>
            <person name="Binder M."/>
            <person name="Bloem J."/>
            <person name="Labutti K."/>
            <person name="Salamov A."/>
            <person name="Andreopoulos B."/>
            <person name="Baker S."/>
            <person name="Barry K."/>
            <person name="Bills G."/>
            <person name="Bluhm B."/>
            <person name="Cannon C."/>
            <person name="Castanera R."/>
            <person name="Culley D."/>
            <person name="Daum C."/>
            <person name="Ezra D."/>
            <person name="Gonzalez J."/>
            <person name="Henrissat B."/>
            <person name="Kuo A."/>
            <person name="Liang C."/>
            <person name="Lipzen A."/>
            <person name="Lutzoni F."/>
            <person name="Magnuson J."/>
            <person name="Mondo S."/>
            <person name="Nolan M."/>
            <person name="Ohm R."/>
            <person name="Pangilinan J."/>
            <person name="Park H.-J."/>
            <person name="Ramirez L."/>
            <person name="Alfaro M."/>
            <person name="Sun H."/>
            <person name="Tritt A."/>
            <person name="Yoshinaga Y."/>
            <person name="Zwiers L.-H."/>
            <person name="Turgeon B."/>
            <person name="Goodwin S."/>
            <person name="Spatafora J."/>
            <person name="Crous P."/>
            <person name="Grigoriev I."/>
        </authorList>
    </citation>
    <scope>NUCLEOTIDE SEQUENCE</scope>
    <source>
        <strain evidence="1">CBS 207.26</strain>
    </source>
</reference>
<dbReference type="AlphaFoldDB" id="A0A6A6ERS3"/>